<dbReference type="GO" id="GO:0003700">
    <property type="term" value="F:DNA-binding transcription factor activity"/>
    <property type="evidence" value="ECO:0007669"/>
    <property type="project" value="InterPro"/>
</dbReference>
<dbReference type="RefSeq" id="WP_130533988.1">
    <property type="nucleotide sequence ID" value="NZ_SHMG01000003.1"/>
</dbReference>
<evidence type="ECO:0000259" key="5">
    <source>
        <dbReference type="PROSITE" id="PS50931"/>
    </source>
</evidence>
<dbReference type="InterPro" id="IPR005119">
    <property type="entry name" value="LysR_subst-bd"/>
</dbReference>
<dbReference type="PANTHER" id="PTHR30537:SF17">
    <property type="entry name" value="LYSR-FAMILY REGULATORY PROTEIN"/>
    <property type="match status" value="1"/>
</dbReference>
<dbReference type="GO" id="GO:0006351">
    <property type="term" value="P:DNA-templated transcription"/>
    <property type="evidence" value="ECO:0007669"/>
    <property type="project" value="TreeGrafter"/>
</dbReference>
<proteinExistence type="inferred from homology"/>
<dbReference type="InterPro" id="IPR000847">
    <property type="entry name" value="LysR_HTH_N"/>
</dbReference>
<dbReference type="AlphaFoldDB" id="A0A4Q8M4N2"/>
<dbReference type="CDD" id="cd08472">
    <property type="entry name" value="PBP2_CrgA_like_3"/>
    <property type="match status" value="1"/>
</dbReference>
<comment type="similarity">
    <text evidence="1">Belongs to the LysR transcriptional regulatory family.</text>
</comment>
<feature type="domain" description="HTH lysR-type" evidence="5">
    <location>
        <begin position="1"/>
        <end position="59"/>
    </location>
</feature>
<protein>
    <submittedName>
        <fullName evidence="6">LysR family transcriptional regulator</fullName>
    </submittedName>
</protein>
<dbReference type="PROSITE" id="PS50931">
    <property type="entry name" value="HTH_LYSR"/>
    <property type="match status" value="1"/>
</dbReference>
<evidence type="ECO:0000256" key="3">
    <source>
        <dbReference type="ARBA" id="ARBA00023125"/>
    </source>
</evidence>
<dbReference type="Gene3D" id="1.10.10.10">
    <property type="entry name" value="Winged helix-like DNA-binding domain superfamily/Winged helix DNA-binding domain"/>
    <property type="match status" value="1"/>
</dbReference>
<dbReference type="InterPro" id="IPR036390">
    <property type="entry name" value="WH_DNA-bd_sf"/>
</dbReference>
<name>A0A4Q8M4N2_9GAMM</name>
<keyword evidence="2" id="KW-0805">Transcription regulation</keyword>
<dbReference type="Pfam" id="PF00126">
    <property type="entry name" value="HTH_1"/>
    <property type="match status" value="1"/>
</dbReference>
<dbReference type="Pfam" id="PF03466">
    <property type="entry name" value="LysR_substrate"/>
    <property type="match status" value="1"/>
</dbReference>
<evidence type="ECO:0000313" key="7">
    <source>
        <dbReference type="Proteomes" id="UP000294164"/>
    </source>
</evidence>
<comment type="caution">
    <text evidence="6">The sequence shown here is derived from an EMBL/GenBank/DDBJ whole genome shotgun (WGS) entry which is preliminary data.</text>
</comment>
<reference evidence="6 7" key="1">
    <citation type="submission" date="2019-02" db="EMBL/GenBank/DDBJ databases">
        <title>WGS of Pseudoxanthomonas species novum from clinical isolates.</title>
        <authorList>
            <person name="Bernier A.-M."/>
            <person name="Bernard K."/>
            <person name="Vachon A."/>
        </authorList>
    </citation>
    <scope>NUCLEOTIDE SEQUENCE [LARGE SCALE GENOMIC DNA]</scope>
    <source>
        <strain evidence="6 7">NML130969</strain>
    </source>
</reference>
<dbReference type="SUPFAM" id="SSF46785">
    <property type="entry name" value="Winged helix' DNA-binding domain"/>
    <property type="match status" value="1"/>
</dbReference>
<dbReference type="FunFam" id="1.10.10.10:FF:000001">
    <property type="entry name" value="LysR family transcriptional regulator"/>
    <property type="match status" value="1"/>
</dbReference>
<organism evidence="6 7">
    <name type="scientific">Pseudoxanthomonas winnipegensis</name>
    <dbReference type="NCBI Taxonomy" id="2480810"/>
    <lineage>
        <taxon>Bacteria</taxon>
        <taxon>Pseudomonadati</taxon>
        <taxon>Pseudomonadota</taxon>
        <taxon>Gammaproteobacteria</taxon>
        <taxon>Lysobacterales</taxon>
        <taxon>Lysobacteraceae</taxon>
        <taxon>Pseudoxanthomonas</taxon>
    </lineage>
</organism>
<dbReference type="InterPro" id="IPR036388">
    <property type="entry name" value="WH-like_DNA-bd_sf"/>
</dbReference>
<dbReference type="Gene3D" id="3.40.190.290">
    <property type="match status" value="1"/>
</dbReference>
<dbReference type="Proteomes" id="UP000294164">
    <property type="component" value="Unassembled WGS sequence"/>
</dbReference>
<keyword evidence="3" id="KW-0238">DNA-binding</keyword>
<gene>
    <name evidence="6" type="ORF">EA655_07225</name>
</gene>
<keyword evidence="4" id="KW-0804">Transcription</keyword>
<dbReference type="InterPro" id="IPR058163">
    <property type="entry name" value="LysR-type_TF_proteobact-type"/>
</dbReference>
<dbReference type="SUPFAM" id="SSF53850">
    <property type="entry name" value="Periplasmic binding protein-like II"/>
    <property type="match status" value="1"/>
</dbReference>
<sequence>MDRLEAMRVFASVVEASSFTKAAAALRISKTSATQLVQRLEAHLRVKLLNRTTRLVSPTAEGRTYYAHVVRVLADIEDAEDRLAAAATAPRGRLRVDVPSPWARFVLLPALPAFLARYPDIRFDIGVSDRMVDLIGEQVDCVVRAGAITDPALVARHVGQLEMGLYAAPSYLARHGTPAHPAALADAAHRVVGFRSPRTGKVVELTMHRGAEHLLPRVRPAITVDDGNACLAAGTAGLGLLWLPQYMAREALAAGALVRLFEDWRLEPMPLSIAYRPNRHPNLKLRAFIDWVVELVDARGAEAVLPR</sequence>
<accession>A0A4Q8M4N2</accession>
<evidence type="ECO:0000256" key="1">
    <source>
        <dbReference type="ARBA" id="ARBA00009437"/>
    </source>
</evidence>
<evidence type="ECO:0000256" key="4">
    <source>
        <dbReference type="ARBA" id="ARBA00023163"/>
    </source>
</evidence>
<dbReference type="PANTHER" id="PTHR30537">
    <property type="entry name" value="HTH-TYPE TRANSCRIPTIONAL REGULATOR"/>
    <property type="match status" value="1"/>
</dbReference>
<evidence type="ECO:0000313" key="6">
    <source>
        <dbReference type="EMBL" id="TAA44708.1"/>
    </source>
</evidence>
<dbReference type="OrthoDB" id="9810065at2"/>
<evidence type="ECO:0000256" key="2">
    <source>
        <dbReference type="ARBA" id="ARBA00023015"/>
    </source>
</evidence>
<dbReference type="EMBL" id="SHMG01000003">
    <property type="protein sequence ID" value="TAA44708.1"/>
    <property type="molecule type" value="Genomic_DNA"/>
</dbReference>
<dbReference type="GO" id="GO:0043565">
    <property type="term" value="F:sequence-specific DNA binding"/>
    <property type="evidence" value="ECO:0007669"/>
    <property type="project" value="TreeGrafter"/>
</dbReference>